<accession>X1UDW4</accession>
<gene>
    <name evidence="3" type="ORF">S12H4_42731</name>
</gene>
<dbReference type="AlphaFoldDB" id="X1UDW4"/>
<comment type="caution">
    <text evidence="3">The sequence shown here is derived from an EMBL/GenBank/DDBJ whole genome shotgun (WGS) entry which is preliminary data.</text>
</comment>
<evidence type="ECO:0000256" key="1">
    <source>
        <dbReference type="ARBA" id="ARBA00023027"/>
    </source>
</evidence>
<dbReference type="Gene3D" id="3.50.50.60">
    <property type="entry name" value="FAD/NAD(P)-binding domain"/>
    <property type="match status" value="1"/>
</dbReference>
<dbReference type="PANTHER" id="PTHR22912:SF217">
    <property type="entry name" value="DIHYDROLIPOYL DEHYDROGENASE"/>
    <property type="match status" value="1"/>
</dbReference>
<evidence type="ECO:0000313" key="3">
    <source>
        <dbReference type="EMBL" id="GAJ15699.1"/>
    </source>
</evidence>
<dbReference type="PANTHER" id="PTHR22912">
    <property type="entry name" value="DISULFIDE OXIDOREDUCTASE"/>
    <property type="match status" value="1"/>
</dbReference>
<sequence>MHILATGSTPALIPNFNVDHERILTSDDILNPNFETIPKRLLIIGAGVVGCEFADIFATFGSEVTLLEYLPSPIATEEPIIIK</sequence>
<evidence type="ECO:0000259" key="2">
    <source>
        <dbReference type="Pfam" id="PF07992"/>
    </source>
</evidence>
<keyword evidence="1" id="KW-0520">NAD</keyword>
<protein>
    <recommendedName>
        <fullName evidence="2">FAD/NAD(P)-binding domain-containing protein</fullName>
    </recommendedName>
</protein>
<dbReference type="SUPFAM" id="SSF51905">
    <property type="entry name" value="FAD/NAD(P)-binding domain"/>
    <property type="match status" value="1"/>
</dbReference>
<feature type="domain" description="FAD/NAD(P)-binding" evidence="2">
    <location>
        <begin position="3"/>
        <end position="75"/>
    </location>
</feature>
<name>X1UDW4_9ZZZZ</name>
<proteinExistence type="predicted"/>
<feature type="non-terminal residue" evidence="3">
    <location>
        <position position="83"/>
    </location>
</feature>
<dbReference type="GO" id="GO:0006103">
    <property type="term" value="P:2-oxoglutarate metabolic process"/>
    <property type="evidence" value="ECO:0007669"/>
    <property type="project" value="TreeGrafter"/>
</dbReference>
<organism evidence="3">
    <name type="scientific">marine sediment metagenome</name>
    <dbReference type="NCBI Taxonomy" id="412755"/>
    <lineage>
        <taxon>unclassified sequences</taxon>
        <taxon>metagenomes</taxon>
        <taxon>ecological metagenomes</taxon>
    </lineage>
</organism>
<dbReference type="GO" id="GO:0004148">
    <property type="term" value="F:dihydrolipoyl dehydrogenase (NADH) activity"/>
    <property type="evidence" value="ECO:0007669"/>
    <property type="project" value="TreeGrafter"/>
</dbReference>
<dbReference type="Pfam" id="PF07992">
    <property type="entry name" value="Pyr_redox_2"/>
    <property type="match status" value="1"/>
</dbReference>
<reference evidence="3" key="1">
    <citation type="journal article" date="2014" name="Front. Microbiol.">
        <title>High frequency of phylogenetically diverse reductive dehalogenase-homologous genes in deep subseafloor sedimentary metagenomes.</title>
        <authorList>
            <person name="Kawai M."/>
            <person name="Futagami T."/>
            <person name="Toyoda A."/>
            <person name="Takaki Y."/>
            <person name="Nishi S."/>
            <person name="Hori S."/>
            <person name="Arai W."/>
            <person name="Tsubouchi T."/>
            <person name="Morono Y."/>
            <person name="Uchiyama I."/>
            <person name="Ito T."/>
            <person name="Fujiyama A."/>
            <person name="Inagaki F."/>
            <person name="Takami H."/>
        </authorList>
    </citation>
    <scope>NUCLEOTIDE SEQUENCE</scope>
    <source>
        <strain evidence="3">Expedition CK06-06</strain>
    </source>
</reference>
<dbReference type="EMBL" id="BARW01026175">
    <property type="protein sequence ID" value="GAJ15699.1"/>
    <property type="molecule type" value="Genomic_DNA"/>
</dbReference>
<dbReference type="GO" id="GO:0050660">
    <property type="term" value="F:flavin adenine dinucleotide binding"/>
    <property type="evidence" value="ECO:0007669"/>
    <property type="project" value="TreeGrafter"/>
</dbReference>
<dbReference type="InterPro" id="IPR036188">
    <property type="entry name" value="FAD/NAD-bd_sf"/>
</dbReference>
<dbReference type="InterPro" id="IPR023753">
    <property type="entry name" value="FAD/NAD-binding_dom"/>
</dbReference>
<dbReference type="PRINTS" id="PR00411">
    <property type="entry name" value="PNDRDTASEI"/>
</dbReference>
<dbReference type="InterPro" id="IPR050151">
    <property type="entry name" value="Class-I_Pyr_Nuc-Dis_Oxidored"/>
</dbReference>